<protein>
    <submittedName>
        <fullName evidence="2">Uncharacterized protein</fullName>
    </submittedName>
</protein>
<evidence type="ECO:0000313" key="2">
    <source>
        <dbReference type="EMBL" id="QHT35858.1"/>
    </source>
</evidence>
<feature type="compositionally biased region" description="Basic residues" evidence="1">
    <location>
        <begin position="146"/>
        <end position="175"/>
    </location>
</feature>
<organism evidence="2">
    <name type="scientific">viral metagenome</name>
    <dbReference type="NCBI Taxonomy" id="1070528"/>
    <lineage>
        <taxon>unclassified sequences</taxon>
        <taxon>metagenomes</taxon>
        <taxon>organismal metagenomes</taxon>
    </lineage>
</organism>
<accession>A0A6C0F2W4</accession>
<feature type="region of interest" description="Disordered" evidence="1">
    <location>
        <begin position="132"/>
        <end position="175"/>
    </location>
</feature>
<reference evidence="2" key="1">
    <citation type="journal article" date="2020" name="Nature">
        <title>Giant virus diversity and host interactions through global metagenomics.</title>
        <authorList>
            <person name="Schulz F."/>
            <person name="Roux S."/>
            <person name="Paez-Espino D."/>
            <person name="Jungbluth S."/>
            <person name="Walsh D.A."/>
            <person name="Denef V.J."/>
            <person name="McMahon K.D."/>
            <person name="Konstantinidis K.T."/>
            <person name="Eloe-Fadrosh E.A."/>
            <person name="Kyrpides N.C."/>
            <person name="Woyke T."/>
        </authorList>
    </citation>
    <scope>NUCLEOTIDE SEQUENCE</scope>
    <source>
        <strain evidence="2">GVMAG-M-3300009182-46</strain>
    </source>
</reference>
<proteinExistence type="predicted"/>
<name>A0A6C0F2W4_9ZZZZ</name>
<sequence>MYFVYRKMNLNIESKGQADTIISANGKKRTSSLSWDGNMKKGKGKLHIKMNNNGEKIDKTMNFTEQDLVKLLSVPAVNKDIDQRLFNTYLSPSSSSIQEPFEIQTFEFSGHPAVELGEFPEDGLESLSVLPFKQMDTKNTVTPKKAATKKHSTKKATTKKKSKSKSKKSKSKSKK</sequence>
<evidence type="ECO:0000256" key="1">
    <source>
        <dbReference type="SAM" id="MobiDB-lite"/>
    </source>
</evidence>
<dbReference type="AlphaFoldDB" id="A0A6C0F2W4"/>
<dbReference type="EMBL" id="MN739027">
    <property type="protein sequence ID" value="QHT35858.1"/>
    <property type="molecule type" value="Genomic_DNA"/>
</dbReference>